<dbReference type="Proteomes" id="UP000706891">
    <property type="component" value="Unassembled WGS sequence"/>
</dbReference>
<dbReference type="InterPro" id="IPR025396">
    <property type="entry name" value="DUF4302"/>
</dbReference>
<accession>A0A938WUJ4</accession>
<proteinExistence type="predicted"/>
<evidence type="ECO:0000313" key="2">
    <source>
        <dbReference type="EMBL" id="MBM6673971.1"/>
    </source>
</evidence>
<organism evidence="2 3">
    <name type="scientific">Marseilla massiliensis</name>
    <dbReference type="NCBI Taxonomy" id="1841864"/>
    <lineage>
        <taxon>Bacteria</taxon>
        <taxon>Pseudomonadati</taxon>
        <taxon>Bacteroidota</taxon>
        <taxon>Bacteroidia</taxon>
        <taxon>Bacteroidales</taxon>
        <taxon>Prevotellaceae</taxon>
        <taxon>Marseilla</taxon>
    </lineage>
</organism>
<evidence type="ECO:0000313" key="3">
    <source>
        <dbReference type="Proteomes" id="UP000706891"/>
    </source>
</evidence>
<dbReference type="EMBL" id="JACJJG010000045">
    <property type="protein sequence ID" value="MBM6673971.1"/>
    <property type="molecule type" value="Genomic_DNA"/>
</dbReference>
<dbReference type="PROSITE" id="PS51257">
    <property type="entry name" value="PROKAR_LIPOPROTEIN"/>
    <property type="match status" value="1"/>
</dbReference>
<evidence type="ECO:0000256" key="1">
    <source>
        <dbReference type="SAM" id="SignalP"/>
    </source>
</evidence>
<sequence>MNKILSISLLCAASLAFAGCAGEEDDLFSSSAAERLEESKSLYTERLESSPAGWVMEYYPTNNSNTDDVSSLGYVLLAQFSHDGTVRMAMNNTFSNNTYLEDQSAWEIIADDGPVLSFNTYNDCIHAFCDPGQVSLPGTELGRGAEGDYEFVVINLDDNAEYGMFKGKKRGTYIRFTRLEDGTDYQAYLSDVQTFTNTMFPSTAPNMCVVTLGDSVMSMANASSGIPNIYPYGGDPIQQESYHPFLITKHNDRYYLRFRDAMNAPDGTEAQEFVYDEENDIFTGVENPEFTVAGENPATFFTQAMEDGNTWQLNRNCDMSDDFLALYDAVRTGFSAVRYTFNYLTWSMQDGQLQCILNYRPQRGGAVNIAYNFDFTQTESGATLSYTGPVDNSGANVLAAIPAITDLFNAFNGEYDITAGTTKFNLTNIRLSKGDNSWFVPMFN</sequence>
<protein>
    <submittedName>
        <fullName evidence="2">DUF4302 domain-containing protein</fullName>
    </submittedName>
</protein>
<dbReference type="Pfam" id="PF14135">
    <property type="entry name" value="DUF4302"/>
    <property type="match status" value="1"/>
</dbReference>
<dbReference type="RefSeq" id="WP_205104969.1">
    <property type="nucleotide sequence ID" value="NZ_JACJJG010000045.1"/>
</dbReference>
<feature type="signal peptide" evidence="1">
    <location>
        <begin position="1"/>
        <end position="18"/>
    </location>
</feature>
<reference evidence="2" key="1">
    <citation type="submission" date="2020-08" db="EMBL/GenBank/DDBJ databases">
        <authorList>
            <person name="Cejkova D."/>
            <person name="Kubasova T."/>
            <person name="Jahodarova E."/>
            <person name="Rychlik I."/>
        </authorList>
    </citation>
    <scope>NUCLEOTIDE SEQUENCE</scope>
    <source>
        <strain evidence="2">An824</strain>
    </source>
</reference>
<dbReference type="AlphaFoldDB" id="A0A938WUJ4"/>
<name>A0A938WUJ4_9BACT</name>
<comment type="caution">
    <text evidence="2">The sequence shown here is derived from an EMBL/GenBank/DDBJ whole genome shotgun (WGS) entry which is preliminary data.</text>
</comment>
<reference evidence="2" key="2">
    <citation type="journal article" date="2021" name="Sci. Rep.">
        <title>The distribution of antibiotic resistance genes in chicken gut microbiota commensals.</title>
        <authorList>
            <person name="Juricova H."/>
            <person name="Matiasovicova J."/>
            <person name="Kubasova T."/>
            <person name="Cejkova D."/>
            <person name="Rychlik I."/>
        </authorList>
    </citation>
    <scope>NUCLEOTIDE SEQUENCE</scope>
    <source>
        <strain evidence="2">An824</strain>
    </source>
</reference>
<keyword evidence="3" id="KW-1185">Reference proteome</keyword>
<keyword evidence="1" id="KW-0732">Signal</keyword>
<gene>
    <name evidence="2" type="ORF">H6A34_08800</name>
</gene>
<feature type="chain" id="PRO_5036991935" evidence="1">
    <location>
        <begin position="19"/>
        <end position="444"/>
    </location>
</feature>